<evidence type="ECO:0000313" key="4">
    <source>
        <dbReference type="EMBL" id="KUG23530.1"/>
    </source>
</evidence>
<dbReference type="Gene3D" id="1.10.3210.10">
    <property type="entry name" value="Hypothetical protein af1432"/>
    <property type="match status" value="1"/>
</dbReference>
<dbReference type="Pfam" id="PF08448">
    <property type="entry name" value="PAS_4"/>
    <property type="match status" value="2"/>
</dbReference>
<organism evidence="4">
    <name type="scientific">hydrocarbon metagenome</name>
    <dbReference type="NCBI Taxonomy" id="938273"/>
    <lineage>
        <taxon>unclassified sequences</taxon>
        <taxon>metagenomes</taxon>
        <taxon>ecological metagenomes</taxon>
    </lineage>
</organism>
<name>A0A0W8FRJ2_9ZZZZ</name>
<gene>
    <name evidence="4" type="ORF">ASZ90_006676</name>
</gene>
<reference evidence="4" key="1">
    <citation type="journal article" date="2015" name="Proc. Natl. Acad. Sci. U.S.A.">
        <title>Networks of energetic and metabolic interactions define dynamics in microbial communities.</title>
        <authorList>
            <person name="Embree M."/>
            <person name="Liu J.K."/>
            <person name="Al-Bassam M.M."/>
            <person name="Zengler K."/>
        </authorList>
    </citation>
    <scope>NUCLEOTIDE SEQUENCE</scope>
</reference>
<dbReference type="NCBIfam" id="TIGR00229">
    <property type="entry name" value="sensory_box"/>
    <property type="match status" value="3"/>
</dbReference>
<feature type="domain" description="HD-GYP" evidence="3">
    <location>
        <begin position="391"/>
        <end position="585"/>
    </location>
</feature>
<dbReference type="PROSITE" id="PS50112">
    <property type="entry name" value="PAS"/>
    <property type="match status" value="3"/>
</dbReference>
<feature type="domain" description="PAS" evidence="1">
    <location>
        <begin position="138"/>
        <end position="208"/>
    </location>
</feature>
<dbReference type="Gene3D" id="3.30.450.20">
    <property type="entry name" value="PAS domain"/>
    <property type="match status" value="3"/>
</dbReference>
<protein>
    <submittedName>
        <fullName evidence="4">Sensory box histidine kinase/response regulator</fullName>
    </submittedName>
</protein>
<dbReference type="InterPro" id="IPR000700">
    <property type="entry name" value="PAS-assoc_C"/>
</dbReference>
<feature type="domain" description="PAS" evidence="1">
    <location>
        <begin position="259"/>
        <end position="330"/>
    </location>
</feature>
<keyword evidence="4" id="KW-0418">Kinase</keyword>
<dbReference type="SMART" id="SM00091">
    <property type="entry name" value="PAS"/>
    <property type="match status" value="3"/>
</dbReference>
<dbReference type="AlphaFoldDB" id="A0A0W8FRJ2"/>
<dbReference type="PANTHER" id="PTHR43155:SF2">
    <property type="entry name" value="CYCLIC DI-GMP PHOSPHODIESTERASE PA4108"/>
    <property type="match status" value="1"/>
</dbReference>
<dbReference type="InterPro" id="IPR035965">
    <property type="entry name" value="PAS-like_dom_sf"/>
</dbReference>
<dbReference type="Pfam" id="PF13487">
    <property type="entry name" value="HD_5"/>
    <property type="match status" value="1"/>
</dbReference>
<dbReference type="PANTHER" id="PTHR43155">
    <property type="entry name" value="CYCLIC DI-GMP PHOSPHODIESTERASE PA4108-RELATED"/>
    <property type="match status" value="1"/>
</dbReference>
<sequence>MAAKKAVTRSQEFSDSVIDTIREPLIALDQDLRIVNASRSFYKFFKVVPEETVGQLIYDLGNKQWDIPKLRELLETILPEKTTFDDYEVEHDFAAIGKRIMLLNARQIQRESGKERIILLAIEDITERKQLEDLLTESEERYRRLFETASDGIVLLEKQEGKITHANPAFEKMLGYDKKESIGNKLQDIGILLDGGDFQTTMQALNKIGILNYDDVPVKTKSGQSIDTDIYLVDRARLAQCNIRDITERKQQEEELLRTNKLLNSIVENIPDMIFLKDSRELRFVRFNRAGEDLLGRSREELLGKSDYDLFPKEQAASFTQKDRNVLHSKELVDIAEEFIQTRNKGERILHTKKVPILNEDGEPAYLLGISEDITERKLAEAKLLETLNSLKKSFDTTIQVMISAIEVRDPYTAGHQIRSAELAGAIATEMGLDQLKIDGIKMAGSIHDIGKLSVPSEILSKPTKLTNLEFSLVKEHSRSGYEILKNVESPWSLAQIAYQHHERMDGSGYPRNLKGDEIFMDARIMAVADVVEAMASHRPYRSALGINAALEEIEKNRGILYDATVVDACLRLFREKSYKLITRK</sequence>
<proteinExistence type="predicted"/>
<dbReference type="SMART" id="SM00471">
    <property type="entry name" value="HDc"/>
    <property type="match status" value="1"/>
</dbReference>
<feature type="domain" description="PAS" evidence="1">
    <location>
        <begin position="10"/>
        <end position="60"/>
    </location>
</feature>
<dbReference type="CDD" id="cd00077">
    <property type="entry name" value="HDc"/>
    <property type="match status" value="1"/>
</dbReference>
<dbReference type="InterPro" id="IPR037522">
    <property type="entry name" value="HD_GYP_dom"/>
</dbReference>
<evidence type="ECO:0000259" key="2">
    <source>
        <dbReference type="PROSITE" id="PS50113"/>
    </source>
</evidence>
<accession>A0A0W8FRJ2</accession>
<dbReference type="InterPro" id="IPR003607">
    <property type="entry name" value="HD/PDEase_dom"/>
</dbReference>
<evidence type="ECO:0000259" key="1">
    <source>
        <dbReference type="PROSITE" id="PS50112"/>
    </source>
</evidence>
<evidence type="ECO:0000259" key="3">
    <source>
        <dbReference type="PROSITE" id="PS51832"/>
    </source>
</evidence>
<dbReference type="InterPro" id="IPR013656">
    <property type="entry name" value="PAS_4"/>
</dbReference>
<feature type="domain" description="PAC" evidence="2">
    <location>
        <begin position="333"/>
        <end position="386"/>
    </location>
</feature>
<dbReference type="SUPFAM" id="SSF109604">
    <property type="entry name" value="HD-domain/PDEase-like"/>
    <property type="match status" value="1"/>
</dbReference>
<dbReference type="PROSITE" id="PS51832">
    <property type="entry name" value="HD_GYP"/>
    <property type="match status" value="1"/>
</dbReference>
<dbReference type="SUPFAM" id="SSF55785">
    <property type="entry name" value="PYP-like sensor domain (PAS domain)"/>
    <property type="match status" value="3"/>
</dbReference>
<dbReference type="GO" id="GO:0016301">
    <property type="term" value="F:kinase activity"/>
    <property type="evidence" value="ECO:0007669"/>
    <property type="project" value="UniProtKB-KW"/>
</dbReference>
<dbReference type="PROSITE" id="PS50113">
    <property type="entry name" value="PAC"/>
    <property type="match status" value="1"/>
</dbReference>
<dbReference type="CDD" id="cd00130">
    <property type="entry name" value="PAS"/>
    <property type="match status" value="3"/>
</dbReference>
<dbReference type="Pfam" id="PF13188">
    <property type="entry name" value="PAS_8"/>
    <property type="match status" value="1"/>
</dbReference>
<dbReference type="EMBL" id="LNQE01000900">
    <property type="protein sequence ID" value="KUG23530.1"/>
    <property type="molecule type" value="Genomic_DNA"/>
</dbReference>
<dbReference type="InterPro" id="IPR000014">
    <property type="entry name" value="PAS"/>
</dbReference>
<comment type="caution">
    <text evidence="4">The sequence shown here is derived from an EMBL/GenBank/DDBJ whole genome shotgun (WGS) entry which is preliminary data.</text>
</comment>
<keyword evidence="4" id="KW-0808">Transferase</keyword>